<name>A0A0E9WMP9_ANGAN</name>
<dbReference type="EMBL" id="GBXM01016991">
    <property type="protein sequence ID" value="JAH91586.1"/>
    <property type="molecule type" value="Transcribed_RNA"/>
</dbReference>
<evidence type="ECO:0000313" key="1">
    <source>
        <dbReference type="EMBL" id="JAH91586.1"/>
    </source>
</evidence>
<reference evidence="1" key="2">
    <citation type="journal article" date="2015" name="Fish Shellfish Immunol.">
        <title>Early steps in the European eel (Anguilla anguilla)-Vibrio vulnificus interaction in the gills: Role of the RtxA13 toxin.</title>
        <authorList>
            <person name="Callol A."/>
            <person name="Pajuelo D."/>
            <person name="Ebbesson L."/>
            <person name="Teles M."/>
            <person name="MacKenzie S."/>
            <person name="Amaro C."/>
        </authorList>
    </citation>
    <scope>NUCLEOTIDE SEQUENCE</scope>
</reference>
<accession>A0A0E9WMP9</accession>
<reference evidence="1" key="1">
    <citation type="submission" date="2014-11" db="EMBL/GenBank/DDBJ databases">
        <authorList>
            <person name="Amaro Gonzalez C."/>
        </authorList>
    </citation>
    <scope>NUCLEOTIDE SEQUENCE</scope>
</reference>
<protein>
    <submittedName>
        <fullName evidence="1">Uncharacterized protein</fullName>
    </submittedName>
</protein>
<sequence length="54" mass="6552">MSFQSKIQSKYSPEPVFFFNFFFKDRSRKDEWCAFNLHLRTARILKSTLLLPFS</sequence>
<proteinExistence type="predicted"/>
<dbReference type="AlphaFoldDB" id="A0A0E9WMP9"/>
<organism evidence="1">
    <name type="scientific">Anguilla anguilla</name>
    <name type="common">European freshwater eel</name>
    <name type="synonym">Muraena anguilla</name>
    <dbReference type="NCBI Taxonomy" id="7936"/>
    <lineage>
        <taxon>Eukaryota</taxon>
        <taxon>Metazoa</taxon>
        <taxon>Chordata</taxon>
        <taxon>Craniata</taxon>
        <taxon>Vertebrata</taxon>
        <taxon>Euteleostomi</taxon>
        <taxon>Actinopterygii</taxon>
        <taxon>Neopterygii</taxon>
        <taxon>Teleostei</taxon>
        <taxon>Anguilliformes</taxon>
        <taxon>Anguillidae</taxon>
        <taxon>Anguilla</taxon>
    </lineage>
</organism>